<dbReference type="RefSeq" id="WP_065483311.1">
    <property type="nucleotide sequence ID" value="NZ_MBEE01000223.1"/>
</dbReference>
<dbReference type="Pfam" id="PF08241">
    <property type="entry name" value="Methyltransf_11"/>
    <property type="match status" value="1"/>
</dbReference>
<dbReference type="OrthoDB" id="3763870at2"/>
<name>A0A1B9CTV1_MYCMA</name>
<dbReference type="InterPro" id="IPR029063">
    <property type="entry name" value="SAM-dependent_MTases_sf"/>
</dbReference>
<protein>
    <submittedName>
        <fullName evidence="2">SAM-dependent methyltransferase</fullName>
    </submittedName>
</protein>
<dbReference type="EMBL" id="MBEE01000223">
    <property type="protein sequence ID" value="OCB46029.1"/>
    <property type="molecule type" value="Genomic_DNA"/>
</dbReference>
<dbReference type="InterPro" id="IPR013216">
    <property type="entry name" value="Methyltransf_11"/>
</dbReference>
<dbReference type="PANTHER" id="PTHR43591:SF24">
    <property type="entry name" value="2-METHOXY-6-POLYPRENYL-1,4-BENZOQUINOL METHYLASE, MITOCHONDRIAL"/>
    <property type="match status" value="1"/>
</dbReference>
<dbReference type="Proteomes" id="UP000092683">
    <property type="component" value="Unassembled WGS sequence"/>
</dbReference>
<dbReference type="GO" id="GO:0032259">
    <property type="term" value="P:methylation"/>
    <property type="evidence" value="ECO:0007669"/>
    <property type="project" value="UniProtKB-KW"/>
</dbReference>
<dbReference type="GO" id="GO:0008757">
    <property type="term" value="F:S-adenosylmethionine-dependent methyltransferase activity"/>
    <property type="evidence" value="ECO:0007669"/>
    <property type="project" value="InterPro"/>
</dbReference>
<dbReference type="PANTHER" id="PTHR43591">
    <property type="entry name" value="METHYLTRANSFERASE"/>
    <property type="match status" value="1"/>
</dbReference>
<proteinExistence type="predicted"/>
<sequence length="249" mass="26406">MSQDAVELTRGLLTEAAALRHGFLDVLGESTASPAPTVAQRAMNSPLVATVYERLWRPAAFYVASGVTTGAEQRRAASALRLSTAGRLLDVACGPGNFTASLARQLPDGGLAVGFDISEPMLTRAVLDNVTPRTGYVRGDARALPFADATFDAVCCFGALYLMPEPFGVAREMLRVLRPGGRIAILTSYVPDLPPVRQVMAAGARVIGLTMFDRHAFVDLFSSAGLVDVEQRTQRALQFVAAAKPGRGA</sequence>
<comment type="caution">
    <text evidence="2">The sequence shown here is derived from an EMBL/GenBank/DDBJ whole genome shotgun (WGS) entry which is preliminary data.</text>
</comment>
<keyword evidence="2" id="KW-0489">Methyltransferase</keyword>
<feature type="domain" description="Methyltransferase type 11" evidence="1">
    <location>
        <begin position="89"/>
        <end position="185"/>
    </location>
</feature>
<keyword evidence="2" id="KW-0808">Transferase</keyword>
<dbReference type="AlphaFoldDB" id="A0A1B9CTV1"/>
<accession>A0A1B9CTV1</accession>
<dbReference type="SUPFAM" id="SSF53335">
    <property type="entry name" value="S-adenosyl-L-methionine-dependent methyltransferases"/>
    <property type="match status" value="1"/>
</dbReference>
<evidence type="ECO:0000313" key="3">
    <source>
        <dbReference type="Proteomes" id="UP000092683"/>
    </source>
</evidence>
<evidence type="ECO:0000313" key="2">
    <source>
        <dbReference type="EMBL" id="OCB46029.1"/>
    </source>
</evidence>
<dbReference type="CDD" id="cd02440">
    <property type="entry name" value="AdoMet_MTases"/>
    <property type="match status" value="1"/>
</dbReference>
<gene>
    <name evidence="2" type="ORF">A5677_04415</name>
</gene>
<dbReference type="Gene3D" id="3.40.50.150">
    <property type="entry name" value="Vaccinia Virus protein VP39"/>
    <property type="match status" value="1"/>
</dbReference>
<evidence type="ECO:0000259" key="1">
    <source>
        <dbReference type="Pfam" id="PF08241"/>
    </source>
</evidence>
<organism evidence="2 3">
    <name type="scientific">Mycobacterium malmoense</name>
    <dbReference type="NCBI Taxonomy" id="1780"/>
    <lineage>
        <taxon>Bacteria</taxon>
        <taxon>Bacillati</taxon>
        <taxon>Actinomycetota</taxon>
        <taxon>Actinomycetes</taxon>
        <taxon>Mycobacteriales</taxon>
        <taxon>Mycobacteriaceae</taxon>
        <taxon>Mycobacterium</taxon>
    </lineage>
</organism>
<reference evidence="2 3" key="1">
    <citation type="submission" date="2016-06" db="EMBL/GenBank/DDBJ databases">
        <authorList>
            <person name="Kjaerup R.B."/>
            <person name="Dalgaard T.S."/>
            <person name="Juul-Madsen H.R."/>
        </authorList>
    </citation>
    <scope>NUCLEOTIDE SEQUENCE [LARGE SCALE GENOMIC DNA]</scope>
    <source>
        <strain evidence="2 3">E3012</strain>
    </source>
</reference>